<comment type="caution">
    <text evidence="2">The sequence shown here is derived from an EMBL/GenBank/DDBJ whole genome shotgun (WGS) entry which is preliminary data.</text>
</comment>
<keyword evidence="3" id="KW-1185">Reference proteome</keyword>
<evidence type="ECO:0000313" key="3">
    <source>
        <dbReference type="Proteomes" id="UP000887116"/>
    </source>
</evidence>
<proteinExistence type="predicted"/>
<name>A0A8X6GUT6_TRICU</name>
<dbReference type="EMBL" id="BMAO01033522">
    <property type="protein sequence ID" value="GFQ90178.1"/>
    <property type="molecule type" value="Genomic_DNA"/>
</dbReference>
<reference evidence="2" key="1">
    <citation type="submission" date="2020-07" db="EMBL/GenBank/DDBJ databases">
        <title>Multicomponent nature underlies the extraordinary mechanical properties of spider dragline silk.</title>
        <authorList>
            <person name="Kono N."/>
            <person name="Nakamura H."/>
            <person name="Mori M."/>
            <person name="Yoshida Y."/>
            <person name="Ohtoshi R."/>
            <person name="Malay A.D."/>
            <person name="Moran D.A.P."/>
            <person name="Tomita M."/>
            <person name="Numata K."/>
            <person name="Arakawa K."/>
        </authorList>
    </citation>
    <scope>NUCLEOTIDE SEQUENCE</scope>
</reference>
<feature type="coiled-coil region" evidence="1">
    <location>
        <begin position="197"/>
        <end position="224"/>
    </location>
</feature>
<evidence type="ECO:0000256" key="1">
    <source>
        <dbReference type="SAM" id="Coils"/>
    </source>
</evidence>
<organism evidence="2 3">
    <name type="scientific">Trichonephila clavata</name>
    <name type="common">Joro spider</name>
    <name type="synonym">Nephila clavata</name>
    <dbReference type="NCBI Taxonomy" id="2740835"/>
    <lineage>
        <taxon>Eukaryota</taxon>
        <taxon>Metazoa</taxon>
        <taxon>Ecdysozoa</taxon>
        <taxon>Arthropoda</taxon>
        <taxon>Chelicerata</taxon>
        <taxon>Arachnida</taxon>
        <taxon>Araneae</taxon>
        <taxon>Araneomorphae</taxon>
        <taxon>Entelegynae</taxon>
        <taxon>Araneoidea</taxon>
        <taxon>Nephilidae</taxon>
        <taxon>Trichonephila</taxon>
    </lineage>
</organism>
<gene>
    <name evidence="2" type="ORF">TNCT_323181</name>
</gene>
<keyword evidence="1" id="KW-0175">Coiled coil</keyword>
<accession>A0A8X6GUT6</accession>
<sequence>MFLHVSENITKNNVDYLRCNNIFRHTCNHFLTKEHRNLEPVLTSSAEQREDHLRNRSKCNAVRMGVMPWFPPRFTFGEKLDAASNYSTSDSVREGENKAIEIEIEKTDIEKTERKEVGAETHKNREKDDKIELNKLILALKYGFDLVDQKPYFVQWFKNRKNQITVEEMWENLQCSECVLRSKKYQESRKFCSDSQMEKEEKIVEELERIENTKQSEIKKTTREEEDDTMGVGLDEVLDKTLENIRQIIVKWYLIIILHSVMLRAISLGDLCQYANLKWYTVEELYEQLELIAPFISEFLLPLLPEAPQERKYVFKKILDGIMQNYTASRNFRKFTNGCKINSFWNDLLN</sequence>
<protein>
    <submittedName>
        <fullName evidence="2">Uncharacterized protein</fullName>
    </submittedName>
</protein>
<dbReference type="Proteomes" id="UP000887116">
    <property type="component" value="Unassembled WGS sequence"/>
</dbReference>
<evidence type="ECO:0000313" key="2">
    <source>
        <dbReference type="EMBL" id="GFQ90178.1"/>
    </source>
</evidence>
<dbReference type="AlphaFoldDB" id="A0A8X6GUT6"/>